<organism evidence="1 2">
    <name type="scientific">Ascosphaera apis ARSEF 7405</name>
    <dbReference type="NCBI Taxonomy" id="392613"/>
    <lineage>
        <taxon>Eukaryota</taxon>
        <taxon>Fungi</taxon>
        <taxon>Dikarya</taxon>
        <taxon>Ascomycota</taxon>
        <taxon>Pezizomycotina</taxon>
        <taxon>Eurotiomycetes</taxon>
        <taxon>Eurotiomycetidae</taxon>
        <taxon>Onygenales</taxon>
        <taxon>Ascosphaeraceae</taxon>
        <taxon>Ascosphaera</taxon>
    </lineage>
</organism>
<dbReference type="GO" id="GO:0005634">
    <property type="term" value="C:nucleus"/>
    <property type="evidence" value="ECO:0007669"/>
    <property type="project" value="TreeGrafter"/>
</dbReference>
<dbReference type="SUPFAM" id="SSF56784">
    <property type="entry name" value="HAD-like"/>
    <property type="match status" value="1"/>
</dbReference>
<dbReference type="InterPro" id="IPR044924">
    <property type="entry name" value="HAD-SF_hydro_IA_REG-2-like_cap"/>
</dbReference>
<name>A0A166PIX8_9EURO</name>
<dbReference type="PANTHER" id="PTHR46191">
    <property type="match status" value="1"/>
</dbReference>
<gene>
    <name evidence="1" type="ORF">AAP_00743</name>
</gene>
<dbReference type="Proteomes" id="UP000242877">
    <property type="component" value="Unassembled WGS sequence"/>
</dbReference>
<evidence type="ECO:0000313" key="1">
    <source>
        <dbReference type="EMBL" id="KZZ97100.1"/>
    </source>
</evidence>
<dbReference type="Gene3D" id="3.40.50.1000">
    <property type="entry name" value="HAD superfamily/HAD-like"/>
    <property type="match status" value="1"/>
</dbReference>
<evidence type="ECO:0000313" key="2">
    <source>
        <dbReference type="Proteomes" id="UP000242877"/>
    </source>
</evidence>
<keyword evidence="2" id="KW-1185">Reference proteome</keyword>
<accession>A0A166PIX8</accession>
<dbReference type="Gene3D" id="1.10.150.720">
    <property type="entry name" value="Haloacid dehalogenase-like hydrolase"/>
    <property type="match status" value="1"/>
</dbReference>
<comment type="caution">
    <text evidence="1">The sequence shown here is derived from an EMBL/GenBank/DDBJ whole genome shotgun (WGS) entry which is preliminary data.</text>
</comment>
<dbReference type="AlphaFoldDB" id="A0A166PIX8"/>
<dbReference type="InterPro" id="IPR023214">
    <property type="entry name" value="HAD_sf"/>
</dbReference>
<sequence>MAARRSILLTLDALDTLYHARVPIARQYLQVARNYNLSLPADANESKVWKEFYKAFKAEQTKYPIYGHAEALRGLHQGPREWWGDVIRNCLQGVLRQPTDSTTNPEQSCGDGIPEELIEELYERFNSAEGYSLYDDVLPFFAQLKALRSSLDASSDLDKKTHLIVAVISNSDGRVDNVLRSLGLQIGSPRKISLKEDRLHRLEGEHDDINFVLTSYEVGYEKPHPKIFEYAANLAASPRKMSECRDQWYLVHVGDHFRKDGEGALLAGWNESLILQRETDPGVSQNSSELPVVRIKSLLDVIPFLKKAVNQD</sequence>
<dbReference type="Pfam" id="PF00702">
    <property type="entry name" value="Hydrolase"/>
    <property type="match status" value="1"/>
</dbReference>
<reference evidence="1 2" key="1">
    <citation type="journal article" date="2016" name="Genome Biol. Evol.">
        <title>Divergent and convergent evolution of fungal pathogenicity.</title>
        <authorList>
            <person name="Shang Y."/>
            <person name="Xiao G."/>
            <person name="Zheng P."/>
            <person name="Cen K."/>
            <person name="Zhan S."/>
            <person name="Wang C."/>
        </authorList>
    </citation>
    <scope>NUCLEOTIDE SEQUENCE [LARGE SCALE GENOMIC DNA]</scope>
    <source>
        <strain evidence="1 2">ARSEF 7405</strain>
    </source>
</reference>
<protein>
    <submittedName>
        <fullName evidence="1">HAD-like domain protein</fullName>
    </submittedName>
</protein>
<proteinExistence type="predicted"/>
<dbReference type="OrthoDB" id="444127at2759"/>
<dbReference type="VEuPathDB" id="FungiDB:AAP_00743"/>
<dbReference type="EMBL" id="AZGZ01000002">
    <property type="protein sequence ID" value="KZZ97100.1"/>
    <property type="molecule type" value="Genomic_DNA"/>
</dbReference>
<dbReference type="PANTHER" id="PTHR46191:SF2">
    <property type="entry name" value="HALOACID DEHALOGENASE-LIKE HYDROLASE DOMAIN-CONTAINING PROTEIN 3"/>
    <property type="match status" value="1"/>
</dbReference>
<dbReference type="InterPro" id="IPR036412">
    <property type="entry name" value="HAD-like_sf"/>
</dbReference>
<dbReference type="InterPro" id="IPR051828">
    <property type="entry name" value="HAD-like_hydrolase_domain"/>
</dbReference>